<comment type="caution">
    <text evidence="1">The sequence shown here is derived from an EMBL/GenBank/DDBJ whole genome shotgun (WGS) entry which is preliminary data.</text>
</comment>
<organism evidence="1 2">
    <name type="scientific">Thermobacillus xylanilyticus</name>
    <dbReference type="NCBI Taxonomy" id="76633"/>
    <lineage>
        <taxon>Bacteria</taxon>
        <taxon>Bacillati</taxon>
        <taxon>Bacillota</taxon>
        <taxon>Bacilli</taxon>
        <taxon>Bacillales</taxon>
        <taxon>Paenibacillaceae</taxon>
        <taxon>Thermobacillus</taxon>
    </lineage>
</organism>
<evidence type="ECO:0000313" key="1">
    <source>
        <dbReference type="EMBL" id="CAG5088631.1"/>
    </source>
</evidence>
<dbReference type="EMBL" id="CAJRAY010000057">
    <property type="protein sequence ID" value="CAG5088631.1"/>
    <property type="molecule type" value="Genomic_DNA"/>
</dbReference>
<name>A0ABM8V5G7_THEXY</name>
<keyword evidence="2" id="KW-1185">Reference proteome</keyword>
<gene>
    <name evidence="1" type="primary">txxe 2432</name>
    <name evidence="1" type="ORF">TXXE_12190</name>
</gene>
<proteinExistence type="predicted"/>
<protein>
    <submittedName>
        <fullName evidence="1">Uncharacterized protein</fullName>
    </submittedName>
</protein>
<accession>A0ABM8V5G7</accession>
<sequence>MCGCQEQKVPNSIEIPVEEYAKLQDQARILQELLNQQTTEPESFQKG</sequence>
<evidence type="ECO:0000313" key="2">
    <source>
        <dbReference type="Proteomes" id="UP000681526"/>
    </source>
</evidence>
<dbReference type="Proteomes" id="UP000681526">
    <property type="component" value="Unassembled WGS sequence"/>
</dbReference>
<reference evidence="1 2" key="1">
    <citation type="submission" date="2021-04" db="EMBL/GenBank/DDBJ databases">
        <authorList>
            <person name="Rakotoarivonina H."/>
        </authorList>
    </citation>
    <scope>NUCLEOTIDE SEQUENCE [LARGE SCALE GENOMIC DNA]</scope>
    <source>
        <strain evidence="1 2">XE</strain>
    </source>
</reference>